<dbReference type="GO" id="GO:0051721">
    <property type="term" value="F:protein phosphatase 2A binding"/>
    <property type="evidence" value="ECO:0007669"/>
    <property type="project" value="TreeGrafter"/>
</dbReference>
<organism evidence="2 3">
    <name type="scientific">Multifurca ochricompacta</name>
    <dbReference type="NCBI Taxonomy" id="376703"/>
    <lineage>
        <taxon>Eukaryota</taxon>
        <taxon>Fungi</taxon>
        <taxon>Dikarya</taxon>
        <taxon>Basidiomycota</taxon>
        <taxon>Agaricomycotina</taxon>
        <taxon>Agaricomycetes</taxon>
        <taxon>Russulales</taxon>
        <taxon>Russulaceae</taxon>
        <taxon>Multifurca</taxon>
    </lineage>
</organism>
<dbReference type="GO" id="GO:0035303">
    <property type="term" value="P:regulation of dephosphorylation"/>
    <property type="evidence" value="ECO:0007669"/>
    <property type="project" value="TreeGrafter"/>
</dbReference>
<comment type="caution">
    <text evidence="2">The sequence shown here is derived from an EMBL/GenBank/DDBJ whole genome shotgun (WGS) entry which is preliminary data.</text>
</comment>
<feature type="region of interest" description="Disordered" evidence="1">
    <location>
        <begin position="330"/>
        <end position="390"/>
    </location>
</feature>
<evidence type="ECO:0000256" key="1">
    <source>
        <dbReference type="SAM" id="MobiDB-lite"/>
    </source>
</evidence>
<dbReference type="Proteomes" id="UP001203297">
    <property type="component" value="Unassembled WGS sequence"/>
</dbReference>
<dbReference type="InterPro" id="IPR038511">
    <property type="entry name" value="TAP42/TAP46-like_sf"/>
</dbReference>
<dbReference type="Pfam" id="PF04177">
    <property type="entry name" value="TAP42"/>
    <property type="match status" value="1"/>
</dbReference>
<dbReference type="InterPro" id="IPR007304">
    <property type="entry name" value="TAP46-like"/>
</dbReference>
<protein>
    <submittedName>
        <fullName evidence="2">TAP42-like protein</fullName>
    </submittedName>
</protein>
<dbReference type="GO" id="GO:0005829">
    <property type="term" value="C:cytosol"/>
    <property type="evidence" value="ECO:0007669"/>
    <property type="project" value="TreeGrafter"/>
</dbReference>
<dbReference type="Gene3D" id="1.25.40.540">
    <property type="entry name" value="TAP42-like family"/>
    <property type="match status" value="1"/>
</dbReference>
<dbReference type="GO" id="GO:0009966">
    <property type="term" value="P:regulation of signal transduction"/>
    <property type="evidence" value="ECO:0007669"/>
    <property type="project" value="InterPro"/>
</dbReference>
<dbReference type="EMBL" id="WTXG01000003">
    <property type="protein sequence ID" value="KAI0306302.1"/>
    <property type="molecule type" value="Genomic_DNA"/>
</dbReference>
<accession>A0AAD4M9J1</accession>
<evidence type="ECO:0000313" key="3">
    <source>
        <dbReference type="Proteomes" id="UP001203297"/>
    </source>
</evidence>
<gene>
    <name evidence="2" type="ORF">B0F90DRAFT_1622935</name>
</gene>
<proteinExistence type="predicted"/>
<evidence type="ECO:0000313" key="2">
    <source>
        <dbReference type="EMBL" id="KAI0306302.1"/>
    </source>
</evidence>
<dbReference type="PANTHER" id="PTHR10933:SF9">
    <property type="entry name" value="IMMUNOGLOBULIN-BINDING PROTEIN 1"/>
    <property type="match status" value="1"/>
</dbReference>
<sequence length="390" mass="43195">MESLPLPLSLSALFRQALLNVSKASNLPTIQDDTQELINVALNDCRNSRARVADLSLFSPNETLDDISTQDLVYLFVPYVLAEIESRARATERDDRLARLREAEQGFSKFLSDIELYEIVSKSEHDLYAKNASAIVDPARRREIKIKQYQAEKEIRSRIERHRVPLPSSDTSPTDFDLIAALLPPDASTSSMTLTDEQDNEDELRTATLLLLRLAYAQAHAQLTSITQEFELLHTAPPQPPETIDPTRSSSETERALWTLDAPRAAAARRGGPLLDSAGKPLQPFTLLPSGASANRANRREQVFQADHRLPTMGIDEYLEIEKQRGNILTGGGAQSAAKPTSSEQLAIDAEQDGTGFGEAKSEEKRRKDEEWASFTDANPRGAGNTMNRG</sequence>
<keyword evidence="3" id="KW-1185">Reference proteome</keyword>
<dbReference type="PANTHER" id="PTHR10933">
    <property type="entry name" value="IMMUNOGLOBULIN-BINDING PROTEIN 1"/>
    <property type="match status" value="1"/>
</dbReference>
<dbReference type="AlphaFoldDB" id="A0AAD4M9J1"/>
<name>A0AAD4M9J1_9AGAM</name>
<feature type="compositionally biased region" description="Basic and acidic residues" evidence="1">
    <location>
        <begin position="360"/>
        <end position="371"/>
    </location>
</feature>
<reference evidence="2" key="1">
    <citation type="journal article" date="2022" name="New Phytol.">
        <title>Evolutionary transition to the ectomycorrhizal habit in the genomes of a hyperdiverse lineage of mushroom-forming fungi.</title>
        <authorList>
            <person name="Looney B."/>
            <person name="Miyauchi S."/>
            <person name="Morin E."/>
            <person name="Drula E."/>
            <person name="Courty P.E."/>
            <person name="Kohler A."/>
            <person name="Kuo A."/>
            <person name="LaButti K."/>
            <person name="Pangilinan J."/>
            <person name="Lipzen A."/>
            <person name="Riley R."/>
            <person name="Andreopoulos W."/>
            <person name="He G."/>
            <person name="Johnson J."/>
            <person name="Nolan M."/>
            <person name="Tritt A."/>
            <person name="Barry K.W."/>
            <person name="Grigoriev I.V."/>
            <person name="Nagy L.G."/>
            <person name="Hibbett D."/>
            <person name="Henrissat B."/>
            <person name="Matheny P.B."/>
            <person name="Labbe J."/>
            <person name="Martin F.M."/>
        </authorList>
    </citation>
    <scope>NUCLEOTIDE SEQUENCE</scope>
    <source>
        <strain evidence="2">BPL690</strain>
    </source>
</reference>